<sequence length="403" mass="41792">MRVDYGQMALCSQTLRRQGEQHLPAMSRYVQERGILTPSDTGVILLPFTALSLAIAVIGVQVADGMARVMNTAADKVDGASEAYAEHERALHDRMVAALAPLGGSGTTFADPRANPPTLPSAQGGAPEGHGDPEPWLFDQIGQAGPSFVSGARGIADDVRGAVDDWSGGATGVVERQDASSYLVAPNATMSEIESMRWGAGPLLGGVDWVFEQIAGFSLLEDVILKPFAGDWTGIEEVSIAWGYLGDASRAVADNAAGLTRQGEFWEGAAGLAFRGGVAAIGGTMFALGAACDIVSAKAGTLVLVSKAAASTITFLLNQIVIGLLEMATTATVPIAGWIVSAARGAVLASQIFGAIRIIYNVIDAIFDAIEGAVEAKAQLVETALLLDDLLRLLVDTGRRAAA</sequence>
<feature type="region of interest" description="Disordered" evidence="1">
    <location>
        <begin position="107"/>
        <end position="133"/>
    </location>
</feature>
<evidence type="ECO:0000313" key="4">
    <source>
        <dbReference type="Proteomes" id="UP001226691"/>
    </source>
</evidence>
<name>A0ABU0TTS7_MICTR</name>
<dbReference type="Proteomes" id="UP001226691">
    <property type="component" value="Unassembled WGS sequence"/>
</dbReference>
<keyword evidence="2" id="KW-0812">Transmembrane</keyword>
<protein>
    <submittedName>
        <fullName evidence="3">Uncharacterized protein</fullName>
    </submittedName>
</protein>
<accession>A0ABU0TTS7</accession>
<evidence type="ECO:0000313" key="3">
    <source>
        <dbReference type="EMBL" id="MDQ1123065.1"/>
    </source>
</evidence>
<keyword evidence="4" id="KW-1185">Reference proteome</keyword>
<comment type="caution">
    <text evidence="3">The sequence shown here is derived from an EMBL/GenBank/DDBJ whole genome shotgun (WGS) entry which is preliminary data.</text>
</comment>
<reference evidence="3 4" key="1">
    <citation type="submission" date="2023-07" db="EMBL/GenBank/DDBJ databases">
        <title>Functional and genomic diversity of the sorghum phyllosphere microbiome.</title>
        <authorList>
            <person name="Shade A."/>
        </authorList>
    </citation>
    <scope>NUCLEOTIDE SEQUENCE [LARGE SCALE GENOMIC DNA]</scope>
    <source>
        <strain evidence="3 4">SORGH_AS_1207</strain>
    </source>
</reference>
<evidence type="ECO:0000256" key="1">
    <source>
        <dbReference type="SAM" id="MobiDB-lite"/>
    </source>
</evidence>
<dbReference type="RefSeq" id="WP_307482114.1">
    <property type="nucleotide sequence ID" value="NZ_JAUTBF010000001.1"/>
</dbReference>
<keyword evidence="2" id="KW-1133">Transmembrane helix</keyword>
<feature type="transmembrane region" description="Helical" evidence="2">
    <location>
        <begin position="43"/>
        <end position="63"/>
    </location>
</feature>
<organism evidence="3 4">
    <name type="scientific">Microbacterium trichothecenolyticum</name>
    <name type="common">Aureobacterium trichothecenolyticum</name>
    <dbReference type="NCBI Taxonomy" id="69370"/>
    <lineage>
        <taxon>Bacteria</taxon>
        <taxon>Bacillati</taxon>
        <taxon>Actinomycetota</taxon>
        <taxon>Actinomycetes</taxon>
        <taxon>Micrococcales</taxon>
        <taxon>Microbacteriaceae</taxon>
        <taxon>Microbacterium</taxon>
    </lineage>
</organism>
<proteinExistence type="predicted"/>
<keyword evidence="2" id="KW-0472">Membrane</keyword>
<gene>
    <name evidence="3" type="ORF">QE412_001638</name>
</gene>
<evidence type="ECO:0000256" key="2">
    <source>
        <dbReference type="SAM" id="Phobius"/>
    </source>
</evidence>
<dbReference type="EMBL" id="JAUTBF010000001">
    <property type="protein sequence ID" value="MDQ1123065.1"/>
    <property type="molecule type" value="Genomic_DNA"/>
</dbReference>